<evidence type="ECO:0000256" key="7">
    <source>
        <dbReference type="ARBA" id="ARBA00023306"/>
    </source>
</evidence>
<dbReference type="AlphaFoldDB" id="A0AAV2H5N2"/>
<accession>A0AAV2H5N2</accession>
<dbReference type="InterPro" id="IPR027165">
    <property type="entry name" value="CND3"/>
</dbReference>
<sequence length="1001" mass="112691">MDFISKTVSDMARKKKMESTSESEDDEEMHPLLLKVFHFLLNVHSAEAKAIRFRVCQLLSKLLHDLGEGAQIDDELYDRIYKCMGERLRDKSSQVRVHAVLALTRLQDPTDESCAIIKAFILLLARDPSDDVRRAILSCIVPCKATLPSVLTRTRDVKDKVRRTAFVVIADKFPLKAMSIDQRIKLLNDGLNDRSDLVKVACSNKLLQSWLIDCEGNVLDLLARLDVQSSVKTCETALNILFKKSEIGELVQRFDIINDKAMIDEDKLTCENSFYWRNLMQFIYTAGHEYDEQLDKVRPNCVEFCSYVKSYAALLSECKDVDKILDMEFIIQQLLQIIFYMDLSDQVSRKQTEKLVHGLLVSDNVGPALVTPVLKCMQNMYTDIEFINYIAETISEIREPITTIETQINVEAQRNIDKKIAGIRVKLHELRDELSICIERQEFERAAQLKSDISNLDSERSSLLEEAEPKLQEVRTQRNDPVILLKCLTIINEVLSTLTIKRMTPALQGLMESQQILPGMANEDADIRNNAVRAIGLYCLISKDLVMQNLPILLQASQMDTHLVRSTAFKSIFDLVQFYGLEAFSDCSKDANLHINTPNDKSCEERTELQNGVEREGSTVWSESAGKVITILSSTLDNENSELRNIAAEGLAKLLLSGRVVSSKLLSHLLLLWYNPLVEDDEVLIRTLGDFFPLFAFANSANQEVVEEAFVPTLRTVLHAPLTSPLAEIDEMNLANFLIELMDAQNLSDNQLENSLVKENPCHDNIAVKLCNEILSHPDSSDTKLWLKVLNQLSINPENTSLQKNLLALCEHMATEITDKQCCNLLKKFRSTLSVMIDAMKEQMSNSKRTATNRNKEDQVLVGDGGDNNVQDDHQKQPSTEDLAMELADSVGNLSLASLHPSTVKKTKNNLSQAVTKSAHAKRAKSLLKSTSKPTATSDLDDNVFATPVLKGSRLASDKDEVRVQLENLFLDGPKTPLARGKTPKTPKRPLHSIQNPKFTE</sequence>
<feature type="region of interest" description="Disordered" evidence="8">
    <location>
        <begin position="904"/>
        <end position="939"/>
    </location>
</feature>
<dbReference type="Proteomes" id="UP001497497">
    <property type="component" value="Unassembled WGS sequence"/>
</dbReference>
<feature type="compositionally biased region" description="Polar residues" evidence="8">
    <location>
        <begin position="928"/>
        <end position="938"/>
    </location>
</feature>
<dbReference type="InterPro" id="IPR001943">
    <property type="entry name" value="UVR_dom"/>
</dbReference>
<organism evidence="11 12">
    <name type="scientific">Lymnaea stagnalis</name>
    <name type="common">Great pond snail</name>
    <name type="synonym">Helix stagnalis</name>
    <dbReference type="NCBI Taxonomy" id="6523"/>
    <lineage>
        <taxon>Eukaryota</taxon>
        <taxon>Metazoa</taxon>
        <taxon>Spiralia</taxon>
        <taxon>Lophotrochozoa</taxon>
        <taxon>Mollusca</taxon>
        <taxon>Gastropoda</taxon>
        <taxon>Heterobranchia</taxon>
        <taxon>Euthyneura</taxon>
        <taxon>Panpulmonata</taxon>
        <taxon>Hygrophila</taxon>
        <taxon>Lymnaeoidea</taxon>
        <taxon>Lymnaeidae</taxon>
        <taxon>Lymnaea</taxon>
    </lineage>
</organism>
<evidence type="ECO:0000313" key="11">
    <source>
        <dbReference type="EMBL" id="CAL1528460.1"/>
    </source>
</evidence>
<gene>
    <name evidence="11" type="ORF">GSLYS_00002630001</name>
</gene>
<keyword evidence="7" id="KW-0131">Cell cycle</keyword>
<proteinExistence type="inferred from homology"/>
<evidence type="ECO:0008006" key="13">
    <source>
        <dbReference type="Google" id="ProtNLM"/>
    </source>
</evidence>
<keyword evidence="6" id="KW-0226">DNA condensation</keyword>
<comment type="subcellular location">
    <subcellularLocation>
        <location evidence="1">Chromosome</location>
    </subcellularLocation>
</comment>
<comment type="caution">
    <text evidence="11">The sequence shown here is derived from an EMBL/GenBank/DDBJ whole genome shotgun (WGS) entry which is preliminary data.</text>
</comment>
<dbReference type="InterPro" id="IPR025977">
    <property type="entry name" value="Cnd3_C"/>
</dbReference>
<dbReference type="Pfam" id="PF12719">
    <property type="entry name" value="Cnd3"/>
    <property type="match status" value="1"/>
</dbReference>
<keyword evidence="12" id="KW-1185">Reference proteome</keyword>
<dbReference type="GO" id="GO:0000793">
    <property type="term" value="C:condensed chromosome"/>
    <property type="evidence" value="ECO:0007669"/>
    <property type="project" value="TreeGrafter"/>
</dbReference>
<evidence type="ECO:0000256" key="1">
    <source>
        <dbReference type="ARBA" id="ARBA00004286"/>
    </source>
</evidence>
<feature type="domain" description="UVR" evidence="9">
    <location>
        <begin position="426"/>
        <end position="457"/>
    </location>
</feature>
<evidence type="ECO:0000256" key="5">
    <source>
        <dbReference type="ARBA" id="ARBA00022776"/>
    </source>
</evidence>
<dbReference type="PANTHER" id="PTHR14418">
    <property type="entry name" value="CONDENSIN COMPLEX SUBUNIT 3-RELATED"/>
    <property type="match status" value="1"/>
</dbReference>
<dbReference type="EMBL" id="CAXITT010000033">
    <property type="protein sequence ID" value="CAL1528460.1"/>
    <property type="molecule type" value="Genomic_DNA"/>
</dbReference>
<dbReference type="PANTHER" id="PTHR14418:SF5">
    <property type="entry name" value="CONDENSIN COMPLEX SUBUNIT 3"/>
    <property type="match status" value="1"/>
</dbReference>
<keyword evidence="3" id="KW-0158">Chromosome</keyword>
<dbReference type="SUPFAM" id="SSF48371">
    <property type="entry name" value="ARM repeat"/>
    <property type="match status" value="1"/>
</dbReference>
<comment type="similarity">
    <text evidence="2">Belongs to the CND3 (condensin subunit 3) family.</text>
</comment>
<feature type="domain" description="Nuclear condensin complex subunit 3 C-terminal" evidence="10">
    <location>
        <begin position="486"/>
        <end position="795"/>
    </location>
</feature>
<feature type="region of interest" description="Disordered" evidence="8">
    <location>
        <begin position="844"/>
        <end position="878"/>
    </location>
</feature>
<dbReference type="GO" id="GO:0051301">
    <property type="term" value="P:cell division"/>
    <property type="evidence" value="ECO:0007669"/>
    <property type="project" value="UniProtKB-KW"/>
</dbReference>
<keyword evidence="4" id="KW-0132">Cell division</keyword>
<evidence type="ECO:0000313" key="12">
    <source>
        <dbReference type="Proteomes" id="UP001497497"/>
    </source>
</evidence>
<evidence type="ECO:0000256" key="3">
    <source>
        <dbReference type="ARBA" id="ARBA00022454"/>
    </source>
</evidence>
<dbReference type="GO" id="GO:0000796">
    <property type="term" value="C:condensin complex"/>
    <property type="evidence" value="ECO:0007669"/>
    <property type="project" value="InterPro"/>
</dbReference>
<feature type="region of interest" description="Disordered" evidence="8">
    <location>
        <begin position="973"/>
        <end position="1001"/>
    </location>
</feature>
<protein>
    <recommendedName>
        <fullName evidence="13">Nuclear condensin complex subunit 3 C-terminal domain-containing protein</fullName>
    </recommendedName>
</protein>
<evidence type="ECO:0000259" key="9">
    <source>
        <dbReference type="Pfam" id="PF02151"/>
    </source>
</evidence>
<dbReference type="InterPro" id="IPR016024">
    <property type="entry name" value="ARM-type_fold"/>
</dbReference>
<dbReference type="Gene3D" id="1.25.10.10">
    <property type="entry name" value="Leucine-rich Repeat Variant"/>
    <property type="match status" value="2"/>
</dbReference>
<feature type="compositionally biased region" description="Basic residues" evidence="8">
    <location>
        <begin position="982"/>
        <end position="991"/>
    </location>
</feature>
<evidence type="ECO:0000256" key="6">
    <source>
        <dbReference type="ARBA" id="ARBA00023067"/>
    </source>
</evidence>
<dbReference type="GO" id="GO:0005737">
    <property type="term" value="C:cytoplasm"/>
    <property type="evidence" value="ECO:0007669"/>
    <property type="project" value="TreeGrafter"/>
</dbReference>
<dbReference type="GO" id="GO:0007076">
    <property type="term" value="P:mitotic chromosome condensation"/>
    <property type="evidence" value="ECO:0007669"/>
    <property type="project" value="InterPro"/>
</dbReference>
<name>A0AAV2H5N2_LYMST</name>
<dbReference type="Pfam" id="PF02151">
    <property type="entry name" value="UVR"/>
    <property type="match status" value="1"/>
</dbReference>
<dbReference type="InterPro" id="IPR011989">
    <property type="entry name" value="ARM-like"/>
</dbReference>
<evidence type="ECO:0000259" key="10">
    <source>
        <dbReference type="Pfam" id="PF12719"/>
    </source>
</evidence>
<reference evidence="11 12" key="1">
    <citation type="submission" date="2024-04" db="EMBL/GenBank/DDBJ databases">
        <authorList>
            <consortium name="Genoscope - CEA"/>
            <person name="William W."/>
        </authorList>
    </citation>
    <scope>NUCLEOTIDE SEQUENCE [LARGE SCALE GENOMIC DNA]</scope>
</reference>
<evidence type="ECO:0000256" key="4">
    <source>
        <dbReference type="ARBA" id="ARBA00022618"/>
    </source>
</evidence>
<evidence type="ECO:0000256" key="2">
    <source>
        <dbReference type="ARBA" id="ARBA00006533"/>
    </source>
</evidence>
<evidence type="ECO:0000256" key="8">
    <source>
        <dbReference type="SAM" id="MobiDB-lite"/>
    </source>
</evidence>
<keyword evidence="5" id="KW-0498">Mitosis</keyword>
<feature type="region of interest" description="Disordered" evidence="8">
    <location>
        <begin position="1"/>
        <end position="26"/>
    </location>
</feature>
<feature type="compositionally biased region" description="Polar residues" evidence="8">
    <location>
        <begin position="844"/>
        <end position="853"/>
    </location>
</feature>